<feature type="compositionally biased region" description="Basic and acidic residues" evidence="1">
    <location>
        <begin position="215"/>
        <end position="231"/>
    </location>
</feature>
<dbReference type="AlphaFoldDB" id="A0A9P3Q1I4"/>
<evidence type="ECO:0000256" key="1">
    <source>
        <dbReference type="SAM" id="MobiDB-lite"/>
    </source>
</evidence>
<evidence type="ECO:0000313" key="2">
    <source>
        <dbReference type="EMBL" id="GLB45359.1"/>
    </source>
</evidence>
<dbReference type="EMBL" id="BRPK01000022">
    <property type="protein sequence ID" value="GLB45359.1"/>
    <property type="molecule type" value="Genomic_DNA"/>
</dbReference>
<dbReference type="Gene3D" id="3.30.420.10">
    <property type="entry name" value="Ribonuclease H-like superfamily/Ribonuclease H"/>
    <property type="match status" value="1"/>
</dbReference>
<feature type="compositionally biased region" description="Basic and acidic residues" evidence="1">
    <location>
        <begin position="136"/>
        <end position="146"/>
    </location>
</feature>
<feature type="region of interest" description="Disordered" evidence="1">
    <location>
        <begin position="123"/>
        <end position="151"/>
    </location>
</feature>
<protein>
    <submittedName>
        <fullName evidence="2">Uncharacterized protein</fullName>
    </submittedName>
</protein>
<evidence type="ECO:0000313" key="3">
    <source>
        <dbReference type="Proteomes" id="UP001063166"/>
    </source>
</evidence>
<accession>A0A9P3Q1I4</accession>
<dbReference type="GO" id="GO:0003676">
    <property type="term" value="F:nucleic acid binding"/>
    <property type="evidence" value="ECO:0007669"/>
    <property type="project" value="InterPro"/>
</dbReference>
<dbReference type="Proteomes" id="UP001063166">
    <property type="component" value="Unassembled WGS sequence"/>
</dbReference>
<organism evidence="2 3">
    <name type="scientific">Lyophyllum shimeji</name>
    <name type="common">Hon-shimeji</name>
    <name type="synonym">Tricholoma shimeji</name>
    <dbReference type="NCBI Taxonomy" id="47721"/>
    <lineage>
        <taxon>Eukaryota</taxon>
        <taxon>Fungi</taxon>
        <taxon>Dikarya</taxon>
        <taxon>Basidiomycota</taxon>
        <taxon>Agaricomycotina</taxon>
        <taxon>Agaricomycetes</taxon>
        <taxon>Agaricomycetidae</taxon>
        <taxon>Agaricales</taxon>
        <taxon>Tricholomatineae</taxon>
        <taxon>Lyophyllaceae</taxon>
        <taxon>Lyophyllum</taxon>
    </lineage>
</organism>
<reference evidence="2" key="1">
    <citation type="submission" date="2022-07" db="EMBL/GenBank/DDBJ databases">
        <title>The genome of Lyophyllum shimeji provides insight into the initial evolution of ectomycorrhizal fungal genome.</title>
        <authorList>
            <person name="Kobayashi Y."/>
            <person name="Shibata T."/>
            <person name="Hirakawa H."/>
            <person name="Shigenobu S."/>
            <person name="Nishiyama T."/>
            <person name="Yamada A."/>
            <person name="Hasebe M."/>
            <person name="Kawaguchi M."/>
        </authorList>
    </citation>
    <scope>NUCLEOTIDE SEQUENCE</scope>
    <source>
        <strain evidence="2">AT787</strain>
    </source>
</reference>
<name>A0A9P3Q1I4_LYOSH</name>
<dbReference type="PANTHER" id="PTHR35871:SF1">
    <property type="entry name" value="CXC1-LIKE CYSTEINE CLUSTER ASSOCIATED WITH KDZ TRANSPOSASES DOMAIN-CONTAINING PROTEIN"/>
    <property type="match status" value="1"/>
</dbReference>
<gene>
    <name evidence="2" type="ORF">LshimejAT787_2200220</name>
</gene>
<sequence>MAGQSKRKRSFKLNLGQWAIKKLRRSSDNASDKENVCVLYIEHSTWAPIDYISYQYQEFPKPSHPKKSIRQRAASIVSTISSVFSRSRASSPAEERVTAGTRHIPPEWLFTTQFVVDVGKEGGNATESFAGGTDISTRERHSPRIEEEQDEHWDTMARMPVVTQHLIEDELDGIEDVPRERVCQHSTASRSPTEKAATVTDGPQDVPEDDEEAGDSDREGEGNAQDDEKQPRWLPTVEAAQIAHKQLDGILNPRQDNGIGHKDPKLDLLLRSRLEAMKRFLWAYTDPTSQYYDKWMPASLATAKASERGPWFARRLREWSSAFIIDPEVLPENTYGTWNNSRLDDEDMKQDLNEHLQTLGKFFSAMDIVRYLDKPEVRERYKMKKGITERTAQRWLKKMGYRWKLEPSGQYVDGHEREDVTTYRQKVFLPRWKELEARMRNWKTDGQAEEYTGPRPQNRRVIAWFHDESTFYAHDRRKRRWCHETETAVPWKKGEGASLMVADFVSAEFGWLRSPDGTESARVYFKAGKTRDGYFTAESIQAQTEKAMDLLQKWYPEFEHVFIFDNATTHLKRPDTAPSARKMTKGHSETFGVDVNVEVDGKPVYLPNGKPKKMRVKMGPGRFADGTVHVFYDAANWFKGMTGLLMERGLTDEAKLNTQCKDFKCAPGATACYQRRVLYNQPDFAIQESVLETRCNARGFEVLFLPKFHCELNFIEQCWGHAKRVYRQYPPSSKEADLEANVVTALESVPVVTMRR</sequence>
<dbReference type="OrthoDB" id="6511194at2759"/>
<comment type="caution">
    <text evidence="2">The sequence shown here is derived from an EMBL/GenBank/DDBJ whole genome shotgun (WGS) entry which is preliminary data.</text>
</comment>
<dbReference type="InterPro" id="IPR036397">
    <property type="entry name" value="RNaseH_sf"/>
</dbReference>
<feature type="region of interest" description="Disordered" evidence="1">
    <location>
        <begin position="172"/>
        <end position="233"/>
    </location>
</feature>
<keyword evidence="3" id="KW-1185">Reference proteome</keyword>
<dbReference type="PANTHER" id="PTHR35871">
    <property type="entry name" value="EXPRESSED PROTEIN"/>
    <property type="match status" value="1"/>
</dbReference>
<proteinExistence type="predicted"/>